<dbReference type="GO" id="GO:0072659">
    <property type="term" value="P:protein localization to plasma membrane"/>
    <property type="evidence" value="ECO:0007669"/>
    <property type="project" value="TreeGrafter"/>
</dbReference>
<accession>A0A9P0JFQ0</accession>
<evidence type="ECO:0000256" key="1">
    <source>
        <dbReference type="ARBA" id="ARBA00022737"/>
    </source>
</evidence>
<proteinExistence type="predicted"/>
<dbReference type="GO" id="GO:0016324">
    <property type="term" value="C:apical plasma membrane"/>
    <property type="evidence" value="ECO:0007669"/>
    <property type="project" value="TreeGrafter"/>
</dbReference>
<dbReference type="InterPro" id="IPR001478">
    <property type="entry name" value="PDZ"/>
</dbReference>
<dbReference type="PROSITE" id="PS50106">
    <property type="entry name" value="PDZ"/>
    <property type="match status" value="1"/>
</dbReference>
<feature type="domain" description="PDZ" evidence="3">
    <location>
        <begin position="38"/>
        <end position="105"/>
    </location>
</feature>
<dbReference type="AlphaFoldDB" id="A0A9P0JFQ0"/>
<dbReference type="SUPFAM" id="SSF50156">
    <property type="entry name" value="PDZ domain-like"/>
    <property type="match status" value="1"/>
</dbReference>
<dbReference type="PANTHER" id="PTHR14191:SF3">
    <property type="entry name" value="NA(+)_H(+) EXCHANGE REGULATORY COFACTOR-LIKE PROTEIN NRFL-1"/>
    <property type="match status" value="1"/>
</dbReference>
<dbReference type="PANTHER" id="PTHR14191">
    <property type="entry name" value="PDZ DOMAIN CONTAINING PROTEIN"/>
    <property type="match status" value="1"/>
</dbReference>
<dbReference type="SMART" id="SM00228">
    <property type="entry name" value="PDZ"/>
    <property type="match status" value="1"/>
</dbReference>
<feature type="region of interest" description="Disordered" evidence="2">
    <location>
        <begin position="43"/>
        <end position="76"/>
    </location>
</feature>
<protein>
    <recommendedName>
        <fullName evidence="3">PDZ domain-containing protein</fullName>
    </recommendedName>
</protein>
<organism evidence="4 5">
    <name type="scientific">Aphis gossypii</name>
    <name type="common">Cotton aphid</name>
    <dbReference type="NCBI Taxonomy" id="80765"/>
    <lineage>
        <taxon>Eukaryota</taxon>
        <taxon>Metazoa</taxon>
        <taxon>Ecdysozoa</taxon>
        <taxon>Arthropoda</taxon>
        <taxon>Hexapoda</taxon>
        <taxon>Insecta</taxon>
        <taxon>Pterygota</taxon>
        <taxon>Neoptera</taxon>
        <taxon>Paraneoptera</taxon>
        <taxon>Hemiptera</taxon>
        <taxon>Sternorrhyncha</taxon>
        <taxon>Aphidomorpha</taxon>
        <taxon>Aphidoidea</taxon>
        <taxon>Aphididae</taxon>
        <taxon>Aphidini</taxon>
        <taxon>Aphis</taxon>
        <taxon>Aphis</taxon>
    </lineage>
</organism>
<dbReference type="Proteomes" id="UP001154329">
    <property type="component" value="Chromosome 3"/>
</dbReference>
<evidence type="ECO:0000313" key="5">
    <source>
        <dbReference type="Proteomes" id="UP001154329"/>
    </source>
</evidence>
<keyword evidence="5" id="KW-1185">Reference proteome</keyword>
<feature type="region of interest" description="Disordered" evidence="2">
    <location>
        <begin position="159"/>
        <end position="221"/>
    </location>
</feature>
<dbReference type="CDD" id="cd06768">
    <property type="entry name" value="PDZ_NHERF-like"/>
    <property type="match status" value="1"/>
</dbReference>
<dbReference type="GO" id="GO:0043495">
    <property type="term" value="F:protein-membrane adaptor activity"/>
    <property type="evidence" value="ECO:0007669"/>
    <property type="project" value="TreeGrafter"/>
</dbReference>
<evidence type="ECO:0000256" key="2">
    <source>
        <dbReference type="SAM" id="MobiDB-lite"/>
    </source>
</evidence>
<dbReference type="InterPro" id="IPR051067">
    <property type="entry name" value="NHER"/>
</dbReference>
<feature type="compositionally biased region" description="Low complexity" evidence="2">
    <location>
        <begin position="171"/>
        <end position="186"/>
    </location>
</feature>
<keyword evidence="1" id="KW-0677">Repeat</keyword>
<feature type="compositionally biased region" description="Basic and acidic residues" evidence="2">
    <location>
        <begin position="234"/>
        <end position="244"/>
    </location>
</feature>
<feature type="compositionally biased region" description="Basic and acidic residues" evidence="2">
    <location>
        <begin position="65"/>
        <end position="76"/>
    </location>
</feature>
<dbReference type="EMBL" id="OU899036">
    <property type="protein sequence ID" value="CAH1733164.1"/>
    <property type="molecule type" value="Genomic_DNA"/>
</dbReference>
<dbReference type="InterPro" id="IPR036034">
    <property type="entry name" value="PDZ_sf"/>
</dbReference>
<evidence type="ECO:0000259" key="3">
    <source>
        <dbReference type="PROSITE" id="PS50106"/>
    </source>
</evidence>
<feature type="region of interest" description="Disordered" evidence="2">
    <location>
        <begin position="234"/>
        <end position="257"/>
    </location>
</feature>
<gene>
    <name evidence="4" type="ORF">APHIGO_LOCUS9519</name>
</gene>
<reference evidence="4" key="2">
    <citation type="submission" date="2022-10" db="EMBL/GenBank/DDBJ databases">
        <authorList>
            <consortium name="ENA_rothamsted_submissions"/>
            <consortium name="culmorum"/>
            <person name="King R."/>
        </authorList>
    </citation>
    <scope>NUCLEOTIDE SEQUENCE</scope>
</reference>
<name>A0A9P0JFQ0_APHGO</name>
<feature type="compositionally biased region" description="Low complexity" evidence="2">
    <location>
        <begin position="209"/>
        <end position="220"/>
    </location>
</feature>
<sequence length="265" mass="28440">MSSYDANNDLEPQQVAEPTVRLCVLRTWPEHFDGYGFNLHAEKSKTSASSPNGGLPFSGGQFVGKVDRGSPAESAGLREGDRIVQVDGVDIDGETHSKVVSRIKKGSAADGDADDSAVSRCSLLVVDRRADTYYREKGIRVHADMGLQVLVLRTPEEPTPECLAQQPPQNATSPKTAAATTTTAVAGEVVANKPQQPNHSDDTAKPANSTTSSTTTTTTTLNLNMTAAELRRRLAERKKQDSRRAGGAGDGSLDFRKKYEIVDKL</sequence>
<reference evidence="4" key="1">
    <citation type="submission" date="2022-02" db="EMBL/GenBank/DDBJ databases">
        <authorList>
            <person name="King R."/>
        </authorList>
    </citation>
    <scope>NUCLEOTIDE SEQUENCE</scope>
</reference>
<dbReference type="Gene3D" id="2.30.42.10">
    <property type="match status" value="1"/>
</dbReference>
<evidence type="ECO:0000313" key="4">
    <source>
        <dbReference type="EMBL" id="CAH1733164.1"/>
    </source>
</evidence>
<dbReference type="Pfam" id="PF00595">
    <property type="entry name" value="PDZ"/>
    <property type="match status" value="1"/>
</dbReference>